<dbReference type="Proteomes" id="UP000235786">
    <property type="component" value="Unassembled WGS sequence"/>
</dbReference>
<evidence type="ECO:0000313" key="8">
    <source>
        <dbReference type="EMBL" id="PMD39796.1"/>
    </source>
</evidence>
<reference evidence="8 9" key="1">
    <citation type="submission" date="2016-04" db="EMBL/GenBank/DDBJ databases">
        <title>A degradative enzymes factory behind the ericoid mycorrhizal symbiosis.</title>
        <authorList>
            <consortium name="DOE Joint Genome Institute"/>
            <person name="Martino E."/>
            <person name="Morin E."/>
            <person name="Grelet G."/>
            <person name="Kuo A."/>
            <person name="Kohler A."/>
            <person name="Daghino S."/>
            <person name="Barry K."/>
            <person name="Choi C."/>
            <person name="Cichocki N."/>
            <person name="Clum A."/>
            <person name="Copeland A."/>
            <person name="Hainaut M."/>
            <person name="Haridas S."/>
            <person name="Labutti K."/>
            <person name="Lindquist E."/>
            <person name="Lipzen A."/>
            <person name="Khouja H.-R."/>
            <person name="Murat C."/>
            <person name="Ohm R."/>
            <person name="Olson A."/>
            <person name="Spatafora J."/>
            <person name="Veneault-Fourrey C."/>
            <person name="Henrissat B."/>
            <person name="Grigoriev I."/>
            <person name="Martin F."/>
            <person name="Perotto S."/>
        </authorList>
    </citation>
    <scope>NUCLEOTIDE SEQUENCE [LARGE SCALE GENOMIC DNA]</scope>
    <source>
        <strain evidence="8 9">F</strain>
    </source>
</reference>
<name>A0A2J6RMP9_HYAVF</name>
<dbReference type="STRING" id="1149755.A0A2J6RMP9"/>
<organism evidence="8 9">
    <name type="scientific">Hyaloscypha variabilis (strain UAMH 11265 / GT02V1 / F)</name>
    <name type="common">Meliniomyces variabilis</name>
    <dbReference type="NCBI Taxonomy" id="1149755"/>
    <lineage>
        <taxon>Eukaryota</taxon>
        <taxon>Fungi</taxon>
        <taxon>Dikarya</taxon>
        <taxon>Ascomycota</taxon>
        <taxon>Pezizomycotina</taxon>
        <taxon>Leotiomycetes</taxon>
        <taxon>Helotiales</taxon>
        <taxon>Hyaloscyphaceae</taxon>
        <taxon>Hyaloscypha</taxon>
        <taxon>Hyaloscypha variabilis</taxon>
    </lineage>
</organism>
<dbReference type="Pfam" id="PF03987">
    <property type="entry name" value="Autophagy_act_C"/>
    <property type="match status" value="1"/>
</dbReference>
<evidence type="ECO:0000256" key="6">
    <source>
        <dbReference type="ARBA" id="ARBA00023006"/>
    </source>
</evidence>
<keyword evidence="5" id="KW-0813">Transport</keyword>
<sequence>MFQHHDEYRQWPFLNQEEFELACAFFDQRYVRASLGATRQIFKIRSRRTLTTGESYIELLRLLQLPENEDELSLALSKLGTGVVDPRSGGDMEMDTTEEDADNEALRLNHITSATNPTSNNALPQYSLYSHQPYVTYEIHLHPSYSVPTLWFTLHDLPMGEPSFDIDAVYRYLVPPEYKNRLRAAGVIGGISAAPHPITSLPAFFIHPCQTKEAMESFDCPIKDYLTVWIGLVGGCVGLWIPREMAEDQQEDQ</sequence>
<dbReference type="OrthoDB" id="4089664at2759"/>
<keyword evidence="9" id="KW-1185">Reference proteome</keyword>
<keyword evidence="4" id="KW-0833">Ubl conjugation pathway</keyword>
<dbReference type="GO" id="GO:0061651">
    <property type="term" value="F:Atg12 conjugating enzyme activity"/>
    <property type="evidence" value="ECO:0007669"/>
    <property type="project" value="TreeGrafter"/>
</dbReference>
<comment type="similarity">
    <text evidence="1">Belongs to the ATG10 family.</text>
</comment>
<evidence type="ECO:0000313" key="9">
    <source>
        <dbReference type="Proteomes" id="UP000235786"/>
    </source>
</evidence>
<dbReference type="GO" id="GO:0000422">
    <property type="term" value="P:autophagy of mitochondrion"/>
    <property type="evidence" value="ECO:0007669"/>
    <property type="project" value="TreeGrafter"/>
</dbReference>
<dbReference type="Gene3D" id="3.30.1460.50">
    <property type="match status" value="1"/>
</dbReference>
<keyword evidence="6" id="KW-0072">Autophagy</keyword>
<dbReference type="GO" id="GO:0000045">
    <property type="term" value="P:autophagosome assembly"/>
    <property type="evidence" value="ECO:0007669"/>
    <property type="project" value="TreeGrafter"/>
</dbReference>
<evidence type="ECO:0000256" key="1">
    <source>
        <dbReference type="ARBA" id="ARBA00005696"/>
    </source>
</evidence>
<dbReference type="EMBL" id="KZ613946">
    <property type="protein sequence ID" value="PMD39796.1"/>
    <property type="molecule type" value="Genomic_DNA"/>
</dbReference>
<gene>
    <name evidence="8" type="ORF">L207DRAFT_583647</name>
</gene>
<dbReference type="GO" id="GO:0032446">
    <property type="term" value="P:protein modification by small protein conjugation"/>
    <property type="evidence" value="ECO:0007669"/>
    <property type="project" value="TreeGrafter"/>
</dbReference>
<evidence type="ECO:0000256" key="2">
    <source>
        <dbReference type="ARBA" id="ARBA00021099"/>
    </source>
</evidence>
<evidence type="ECO:0000256" key="5">
    <source>
        <dbReference type="ARBA" id="ARBA00022927"/>
    </source>
</evidence>
<keyword evidence="3" id="KW-0808">Transferase</keyword>
<evidence type="ECO:0000256" key="4">
    <source>
        <dbReference type="ARBA" id="ARBA00022786"/>
    </source>
</evidence>
<protein>
    <recommendedName>
        <fullName evidence="2">Ubiquitin-like-conjugating enzyme ATG10</fullName>
    </recommendedName>
    <alternativeName>
        <fullName evidence="7">Autophagy-related protein 10</fullName>
    </alternativeName>
</protein>
<dbReference type="AlphaFoldDB" id="A0A2J6RMP9"/>
<dbReference type="PANTHER" id="PTHR14957">
    <property type="entry name" value="UBIQUITIN-LIKE-CONJUGATING ENZYME ATG10"/>
    <property type="match status" value="1"/>
</dbReference>
<keyword evidence="5" id="KW-0653">Protein transport</keyword>
<dbReference type="InterPro" id="IPR007135">
    <property type="entry name" value="Atg3/Atg10"/>
</dbReference>
<accession>A0A2J6RMP9</accession>
<dbReference type="PANTHER" id="PTHR14957:SF1">
    <property type="entry name" value="UBIQUITIN-LIKE-CONJUGATING ENZYME ATG10"/>
    <property type="match status" value="1"/>
</dbReference>
<evidence type="ECO:0000256" key="3">
    <source>
        <dbReference type="ARBA" id="ARBA00022679"/>
    </source>
</evidence>
<dbReference type="GO" id="GO:0005829">
    <property type="term" value="C:cytosol"/>
    <property type="evidence" value="ECO:0007669"/>
    <property type="project" value="TreeGrafter"/>
</dbReference>
<proteinExistence type="inferred from homology"/>
<dbReference type="GO" id="GO:0015031">
    <property type="term" value="P:protein transport"/>
    <property type="evidence" value="ECO:0007669"/>
    <property type="project" value="UniProtKB-KW"/>
</dbReference>
<evidence type="ECO:0000256" key="7">
    <source>
        <dbReference type="ARBA" id="ARBA00029833"/>
    </source>
</evidence>